<name>E3L2G1_PUCGT</name>
<dbReference type="AlphaFoldDB" id="E3L2G1"/>
<dbReference type="eggNOG" id="ENOG502SBYH">
    <property type="taxonomic scope" value="Eukaryota"/>
</dbReference>
<feature type="region of interest" description="Disordered" evidence="1">
    <location>
        <begin position="138"/>
        <end position="162"/>
    </location>
</feature>
<dbReference type="InParanoid" id="E3L2G1"/>
<evidence type="ECO:0000313" key="2">
    <source>
        <dbReference type="EMBL" id="EFP90748.2"/>
    </source>
</evidence>
<dbReference type="GeneID" id="10530653"/>
<dbReference type="HOGENOM" id="CLU_004591_1_0_1"/>
<dbReference type="VEuPathDB" id="FungiDB:PGTG_16774"/>
<dbReference type="KEGG" id="pgr:PGTG_16774"/>
<keyword evidence="3" id="KW-1185">Reference proteome</keyword>
<accession>E3L2G1</accession>
<dbReference type="Proteomes" id="UP000008783">
    <property type="component" value="Unassembled WGS sequence"/>
</dbReference>
<dbReference type="PANTHER" id="PTHR31912">
    <property type="entry name" value="IP13529P"/>
    <property type="match status" value="1"/>
</dbReference>
<dbReference type="PANTHER" id="PTHR31912:SF34">
    <property type="entry name" value="NOTOCHORD-RELATED PROTEIN"/>
    <property type="match status" value="1"/>
</dbReference>
<gene>
    <name evidence="2" type="ORF">PGTG_16774</name>
</gene>
<evidence type="ECO:0000256" key="1">
    <source>
        <dbReference type="SAM" id="MobiDB-lite"/>
    </source>
</evidence>
<dbReference type="EMBL" id="DS178336">
    <property type="protein sequence ID" value="EFP90748.2"/>
    <property type="molecule type" value="Genomic_DNA"/>
</dbReference>
<dbReference type="STRING" id="418459.E3L2G1"/>
<proteinExistence type="predicted"/>
<sequence>MVEKSVHKHVRYDKHISALAAFYAAQAASASSSRLETVISPSIGGTGDDPLQAAEAEVYEDAQTSAAWCRWEGLETEHEDQAVAGVTDGSEDELNYSSESFAGSARSGYVSDSEMSAYDSNNEADDEEWDLPNNRSEAELDESYRVGHNNEPGRPRHSRQGDNPWWPYKSKEYLVASLLIGYTHHIVSRALYAHIRLLFKFYDIILPDWTTIRREKKKKRTLLDFEVLPSVSIFSTPTYRLSLPRVLAQEVANPQVSPVIDYYPQQANGQNIYKLSQSAKWLSELEPTCRAPMYRSSGVDWYLYEPVQMKNDEVLIPVFFFQMDGEMYSKCAVPDYQPVGDGNQLRMTFPGGIPFGCERLRTVKVSDFDYNYLEITDAEGQLLATRCWDSIYGEGIIVYLHSGLHELRSLGYDCSELGENQTTWHHLPNPWRAKANGRVIRHMPINLYSDDTSGNQSKRWNKHISYYFTLSGLPPSRTNQNYNCHFLTTSNIAGAMELAAPIVSDLRMLALEGYPAFDCTIQEEVLVVSNILCFLGDSPMHAEITSTPNPGNSLHPCRACALSAASVKAKATLDYVRFFFMIGPTGSWVKHPPRLWEQIKTQCYNVWTMAKKPRTKTAVGNSSSTHGVKDMINRAVIDQRYEVLELGPDATATQKRFLEEIKELDRSNPERLLNPYFEAPGFDGCRDTPVEILHVFLLGVVKYMVRDFMRRLSAEDKLHVKARYQSFNVDGLNIASIQPSYLTKHFANFIGKDFRVVLQAAPFVLFKYMDDRERELWIALCLLAPLVFQTHIEDMAAFQERLVYHVRNFLYLLAKGTAQWVNKPKIHMLLHLMDSIIRFGPASLFATEKFEGYNSTLRNASVHSNRQSPGQDIAVTFANYLVLRHILSGGFFFDKKSGRYCSAGSRVTDIFLQNTTIQKSMGLNQALLEDSNQQYPNIRKWKVKPENKVPTPPDLQEHLQDYVVSQIHEVNLDAKHVIRAGTFVLYGRGRDVLAGPKQLGQVDHLWKARSGRRVALYLCLTPFDMECVDCFYGMRRVKRAQGGIFISVGNVCTTLNVQHNCHLASCTIAPTVLERRERQETGTYMDGIIHTDRDNYVVNLASLSSTLAHQNYSNIPFVARQNHDHLAALHEGLANWHAAGTPTGPVGPIEAVDPALGLVE</sequence>
<dbReference type="RefSeq" id="XP_003335167.2">
    <property type="nucleotide sequence ID" value="XM_003335119.2"/>
</dbReference>
<reference key="1">
    <citation type="submission" date="2007-01" db="EMBL/GenBank/DDBJ databases">
        <title>The Genome Sequence of Puccinia graminis f. sp. tritici Strain CRL 75-36-700-3.</title>
        <authorList>
            <consortium name="The Broad Institute Genome Sequencing Platform"/>
            <person name="Birren B."/>
            <person name="Lander E."/>
            <person name="Galagan J."/>
            <person name="Nusbaum C."/>
            <person name="Devon K."/>
            <person name="Cuomo C."/>
            <person name="Jaffe D."/>
            <person name="Butler J."/>
            <person name="Alvarez P."/>
            <person name="Gnerre S."/>
            <person name="Grabherr M."/>
            <person name="Mauceli E."/>
            <person name="Brockman W."/>
            <person name="Young S."/>
            <person name="LaButti K."/>
            <person name="Sykes S."/>
            <person name="DeCaprio D."/>
            <person name="Crawford M."/>
            <person name="Koehrsen M."/>
            <person name="Engels R."/>
            <person name="Montgomery P."/>
            <person name="Pearson M."/>
            <person name="Howarth C."/>
            <person name="Larson L."/>
            <person name="White J."/>
            <person name="Zeng Q."/>
            <person name="Kodira C."/>
            <person name="Yandava C."/>
            <person name="Alvarado L."/>
            <person name="O'Leary S."/>
            <person name="Szabo L."/>
            <person name="Dean R."/>
            <person name="Schein J."/>
        </authorList>
    </citation>
    <scope>NUCLEOTIDE SEQUENCE</scope>
    <source>
        <strain>CRL 75-36-700-3</strain>
    </source>
</reference>
<evidence type="ECO:0000313" key="3">
    <source>
        <dbReference type="Proteomes" id="UP000008783"/>
    </source>
</evidence>
<dbReference type="OrthoDB" id="2246127at2759"/>
<reference evidence="3" key="2">
    <citation type="journal article" date="2011" name="Proc. Natl. Acad. Sci. U.S.A.">
        <title>Obligate biotrophy features unraveled by the genomic analysis of rust fungi.</title>
        <authorList>
            <person name="Duplessis S."/>
            <person name="Cuomo C.A."/>
            <person name="Lin Y.-C."/>
            <person name="Aerts A."/>
            <person name="Tisserant E."/>
            <person name="Veneault-Fourrey C."/>
            <person name="Joly D.L."/>
            <person name="Hacquard S."/>
            <person name="Amselem J."/>
            <person name="Cantarel B.L."/>
            <person name="Chiu R."/>
            <person name="Coutinho P.M."/>
            <person name="Feau N."/>
            <person name="Field M."/>
            <person name="Frey P."/>
            <person name="Gelhaye E."/>
            <person name="Goldberg J."/>
            <person name="Grabherr M.G."/>
            <person name="Kodira C.D."/>
            <person name="Kohler A."/>
            <person name="Kuees U."/>
            <person name="Lindquist E.A."/>
            <person name="Lucas S.M."/>
            <person name="Mago R."/>
            <person name="Mauceli E."/>
            <person name="Morin E."/>
            <person name="Murat C."/>
            <person name="Pangilinan J.L."/>
            <person name="Park R."/>
            <person name="Pearson M."/>
            <person name="Quesneville H."/>
            <person name="Rouhier N."/>
            <person name="Sakthikumar S."/>
            <person name="Salamov A.A."/>
            <person name="Schmutz J."/>
            <person name="Selles B."/>
            <person name="Shapiro H."/>
            <person name="Tanguay P."/>
            <person name="Tuskan G.A."/>
            <person name="Henrissat B."/>
            <person name="Van de Peer Y."/>
            <person name="Rouze P."/>
            <person name="Ellis J.G."/>
            <person name="Dodds P.N."/>
            <person name="Schein J.E."/>
            <person name="Zhong S."/>
            <person name="Hamelin R.C."/>
            <person name="Grigoriev I.V."/>
            <person name="Szabo L.J."/>
            <person name="Martin F."/>
        </authorList>
    </citation>
    <scope>NUCLEOTIDE SEQUENCE [LARGE SCALE GENOMIC DNA]</scope>
    <source>
        <strain evidence="3">CRL 75-36-700-3 / race SCCL</strain>
    </source>
</reference>
<organism evidence="2 3">
    <name type="scientific">Puccinia graminis f. sp. tritici (strain CRL 75-36-700-3 / race SCCL)</name>
    <name type="common">Black stem rust fungus</name>
    <dbReference type="NCBI Taxonomy" id="418459"/>
    <lineage>
        <taxon>Eukaryota</taxon>
        <taxon>Fungi</taxon>
        <taxon>Dikarya</taxon>
        <taxon>Basidiomycota</taxon>
        <taxon>Pucciniomycotina</taxon>
        <taxon>Pucciniomycetes</taxon>
        <taxon>Pucciniales</taxon>
        <taxon>Pucciniaceae</taxon>
        <taxon>Puccinia</taxon>
    </lineage>
</organism>
<protein>
    <submittedName>
        <fullName evidence="2">Uncharacterized protein</fullName>
    </submittedName>
</protein>